<keyword evidence="2" id="KW-1185">Reference proteome</keyword>
<evidence type="ECO:0000313" key="1">
    <source>
        <dbReference type="EMBL" id="GBP66438.1"/>
    </source>
</evidence>
<dbReference type="Proteomes" id="UP000299102">
    <property type="component" value="Unassembled WGS sequence"/>
</dbReference>
<dbReference type="AlphaFoldDB" id="A0A4C1XSH0"/>
<comment type="caution">
    <text evidence="1">The sequence shown here is derived from an EMBL/GenBank/DDBJ whole genome shotgun (WGS) entry which is preliminary data.</text>
</comment>
<proteinExistence type="predicted"/>
<protein>
    <submittedName>
        <fullName evidence="1">Uncharacterized protein</fullName>
    </submittedName>
</protein>
<accession>A0A4C1XSH0</accession>
<gene>
    <name evidence="1" type="ORF">EVAR_88772_1</name>
</gene>
<organism evidence="1 2">
    <name type="scientific">Eumeta variegata</name>
    <name type="common">Bagworm moth</name>
    <name type="synonym">Eumeta japonica</name>
    <dbReference type="NCBI Taxonomy" id="151549"/>
    <lineage>
        <taxon>Eukaryota</taxon>
        <taxon>Metazoa</taxon>
        <taxon>Ecdysozoa</taxon>
        <taxon>Arthropoda</taxon>
        <taxon>Hexapoda</taxon>
        <taxon>Insecta</taxon>
        <taxon>Pterygota</taxon>
        <taxon>Neoptera</taxon>
        <taxon>Endopterygota</taxon>
        <taxon>Lepidoptera</taxon>
        <taxon>Glossata</taxon>
        <taxon>Ditrysia</taxon>
        <taxon>Tineoidea</taxon>
        <taxon>Psychidae</taxon>
        <taxon>Oiketicinae</taxon>
        <taxon>Eumeta</taxon>
    </lineage>
</organism>
<evidence type="ECO:0000313" key="2">
    <source>
        <dbReference type="Proteomes" id="UP000299102"/>
    </source>
</evidence>
<sequence>MIRPVIESSGGPLPLHHHGPCSITSFSSSSDILFLLKRKTGNTPVTTLGLQVSMGGGPVWAQEHTGMRIRSPRAAVRLICPTHYFFLEEYILISLLLPIPSIPYPSYLV</sequence>
<reference evidence="1 2" key="1">
    <citation type="journal article" date="2019" name="Commun. Biol.">
        <title>The bagworm genome reveals a unique fibroin gene that provides high tensile strength.</title>
        <authorList>
            <person name="Kono N."/>
            <person name="Nakamura H."/>
            <person name="Ohtoshi R."/>
            <person name="Tomita M."/>
            <person name="Numata K."/>
            <person name="Arakawa K."/>
        </authorList>
    </citation>
    <scope>NUCLEOTIDE SEQUENCE [LARGE SCALE GENOMIC DNA]</scope>
</reference>
<dbReference type="EMBL" id="BGZK01000956">
    <property type="protein sequence ID" value="GBP66438.1"/>
    <property type="molecule type" value="Genomic_DNA"/>
</dbReference>
<name>A0A4C1XSH0_EUMVA</name>